<feature type="domain" description="Carbohydrate-binding" evidence="2">
    <location>
        <begin position="720"/>
        <end position="892"/>
    </location>
</feature>
<reference evidence="3 4" key="1">
    <citation type="submission" date="2018-04" db="EMBL/GenBank/DDBJ databases">
        <title>Genomic Encyclopedia of Type Strains, Phase IV (KMG-IV): sequencing the most valuable type-strain genomes for metagenomic binning, comparative biology and taxonomic classification.</title>
        <authorList>
            <person name="Goeker M."/>
        </authorList>
    </citation>
    <scope>NUCLEOTIDE SEQUENCE [LARGE SCALE GENOMIC DNA]</scope>
    <source>
        <strain evidence="3 4">DSM 14823</strain>
    </source>
</reference>
<dbReference type="RefSeq" id="WP_165833147.1">
    <property type="nucleotide sequence ID" value="NZ_DBFOHU010000070.1"/>
</dbReference>
<protein>
    <submittedName>
        <fullName evidence="3">Carbohydrate binding protein with CBM9 domain</fullName>
    </submittedName>
</protein>
<evidence type="ECO:0000313" key="3">
    <source>
        <dbReference type="EMBL" id="PVY36701.1"/>
    </source>
</evidence>
<dbReference type="Proteomes" id="UP000245959">
    <property type="component" value="Unassembled WGS sequence"/>
</dbReference>
<evidence type="ECO:0000256" key="1">
    <source>
        <dbReference type="SAM" id="SignalP"/>
    </source>
</evidence>
<gene>
    <name evidence="3" type="ORF">C8D82_13327</name>
</gene>
<evidence type="ECO:0000259" key="2">
    <source>
        <dbReference type="Pfam" id="PF06452"/>
    </source>
</evidence>
<dbReference type="SUPFAM" id="SSF51445">
    <property type="entry name" value="(Trans)glycosidases"/>
    <property type="match status" value="1"/>
</dbReference>
<dbReference type="Gene3D" id="2.60.40.1190">
    <property type="match status" value="1"/>
</dbReference>
<dbReference type="InterPro" id="IPR010502">
    <property type="entry name" value="Carb-bd_dom_fam9"/>
</dbReference>
<feature type="chain" id="PRO_5015501499" evidence="1">
    <location>
        <begin position="22"/>
        <end position="894"/>
    </location>
</feature>
<evidence type="ECO:0000313" key="4">
    <source>
        <dbReference type="Proteomes" id="UP000245959"/>
    </source>
</evidence>
<dbReference type="InterPro" id="IPR017853">
    <property type="entry name" value="GH"/>
</dbReference>
<dbReference type="GeneID" id="78296710"/>
<dbReference type="AlphaFoldDB" id="A0A2U1AK62"/>
<dbReference type="GO" id="GO:0030246">
    <property type="term" value="F:carbohydrate binding"/>
    <property type="evidence" value="ECO:0007669"/>
    <property type="project" value="InterPro"/>
</dbReference>
<name>A0A2U1AK62_9BACT</name>
<keyword evidence="4" id="KW-1185">Reference proteome</keyword>
<keyword evidence="1" id="KW-0732">Signal</keyword>
<dbReference type="SUPFAM" id="SSF49344">
    <property type="entry name" value="CBD9-like"/>
    <property type="match status" value="1"/>
</dbReference>
<organism evidence="3 4">
    <name type="scientific">Victivallis vadensis</name>
    <dbReference type="NCBI Taxonomy" id="172901"/>
    <lineage>
        <taxon>Bacteria</taxon>
        <taxon>Pseudomonadati</taxon>
        <taxon>Lentisphaerota</taxon>
        <taxon>Lentisphaeria</taxon>
        <taxon>Victivallales</taxon>
        <taxon>Victivallaceae</taxon>
        <taxon>Victivallis</taxon>
    </lineage>
</organism>
<dbReference type="EMBL" id="QEKH01000033">
    <property type="protein sequence ID" value="PVY36701.1"/>
    <property type="molecule type" value="Genomic_DNA"/>
</dbReference>
<accession>A0A2U1AK62</accession>
<proteinExistence type="predicted"/>
<comment type="caution">
    <text evidence="3">The sequence shown here is derived from an EMBL/GenBank/DDBJ whole genome shotgun (WGS) entry which is preliminary data.</text>
</comment>
<feature type="signal peptide" evidence="1">
    <location>
        <begin position="1"/>
        <end position="21"/>
    </location>
</feature>
<sequence length="894" mass="97558">MVSHRQLLGALFAAAALSAAAAPMPENSGMVCDSMIVNGWGVKPVLGDTQFILERDAGDFTILPNLIADNSRGKSAAEYTIDATLTDINGRVFARQESKLAVPAGGRSKADPFEGTRQRLNNQVALFTAEIADAAGRTTRISGIFGEAAPVGPEKADVFGMNVHFGRYDADQRWKLYPLLKKAGVSTVRTDSSFRNFKTREEARETLLRLKEAILGQEAFGFESMVLVGYFPPGFHRSAEKLVTAREWMELLARELKGRASFHYGNETNSGWGAFGAAADMAQLNNAMAIGTEAGDPGARRGSFGIAEGDIAYLDRFLGAGAGDRLDAICLHPYGGTPEASVAKLLAARGVIRKHGGNQQIWATEVGFHTDEAGKRNELTGNLTGVSGFTMLHQRQLLARLFVLALSHGIERIYWYDFYGLKDPETFYLVNPDLTLRDSYHALAECARQLKGARPLGGTAPHELIQRHYFRRADGTTVMAAWALAGGVRADFRLPANAEATDDLGRPVALPPDRVPVLGDGVLYVTGLKLPEFTARKVIAGTLDERNFNRPMSRFTVRPGGTVQIPWSVWNGSAAPVEAAPAVLRRLPGWKIGLPGNIAVEPGKQHNGKILLTAPTDAVPGVEYEFTFAANIDGLQRTLPYTVRVAAEGEFPYRAIQQTASGSCPMWNPMDESKAGTGNPELTARRGSAKIDGDLAEWKPEEFFPIDQKFQWILRDSGIPSAEDWSGWIAFRWDEKKLYAAVLVRDDELFFGDFLSRDWRDSDNMRLFLSSVADPAKRAKTITGDDLLLIMTPTGVARTEGPMLNIASLGGLVRSGMESQVEMKSRVWKNGYVLEAAIPFSLFNAKPAEGTVLGLNVMADDCDGNFRQHVGMTYYKSPNYWNSPAALGNLKLGK</sequence>
<dbReference type="GO" id="GO:0016052">
    <property type="term" value="P:carbohydrate catabolic process"/>
    <property type="evidence" value="ECO:0007669"/>
    <property type="project" value="InterPro"/>
</dbReference>
<dbReference type="Pfam" id="PF06452">
    <property type="entry name" value="CBM9_1"/>
    <property type="match status" value="1"/>
</dbReference>
<dbReference type="GO" id="GO:0004553">
    <property type="term" value="F:hydrolase activity, hydrolyzing O-glycosyl compounds"/>
    <property type="evidence" value="ECO:0007669"/>
    <property type="project" value="InterPro"/>
</dbReference>
<dbReference type="Gene3D" id="3.20.20.80">
    <property type="entry name" value="Glycosidases"/>
    <property type="match status" value="1"/>
</dbReference>